<feature type="transmembrane region" description="Helical" evidence="5">
    <location>
        <begin position="229"/>
        <end position="246"/>
    </location>
</feature>
<feature type="transmembrane region" description="Helical" evidence="5">
    <location>
        <begin position="420"/>
        <end position="437"/>
    </location>
</feature>
<dbReference type="PANTHER" id="PTHR37422:SF13">
    <property type="entry name" value="LIPOPOLYSACCHARIDE BIOSYNTHESIS PROTEIN PA4999-RELATED"/>
    <property type="match status" value="1"/>
</dbReference>
<dbReference type="EMBL" id="JABFRW010000083">
    <property type="protein sequence ID" value="NOT33965.1"/>
    <property type="molecule type" value="Genomic_DNA"/>
</dbReference>
<dbReference type="AlphaFoldDB" id="A0A849SPT8"/>
<name>A0A849SPT8_UNCEI</name>
<evidence type="ECO:0000313" key="8">
    <source>
        <dbReference type="Proteomes" id="UP000580839"/>
    </source>
</evidence>
<evidence type="ECO:0000256" key="4">
    <source>
        <dbReference type="ARBA" id="ARBA00023136"/>
    </source>
</evidence>
<proteinExistence type="predicted"/>
<protein>
    <submittedName>
        <fullName evidence="7">O-antigen ligase family protein</fullName>
    </submittedName>
</protein>
<feature type="transmembrane region" description="Helical" evidence="5">
    <location>
        <begin position="291"/>
        <end position="314"/>
    </location>
</feature>
<feature type="transmembrane region" description="Helical" evidence="5">
    <location>
        <begin position="77"/>
        <end position="99"/>
    </location>
</feature>
<evidence type="ECO:0000313" key="7">
    <source>
        <dbReference type="EMBL" id="NOT33965.1"/>
    </source>
</evidence>
<comment type="caution">
    <text evidence="7">The sequence shown here is derived from an EMBL/GenBank/DDBJ whole genome shotgun (WGS) entry which is preliminary data.</text>
</comment>
<dbReference type="GO" id="GO:0016874">
    <property type="term" value="F:ligase activity"/>
    <property type="evidence" value="ECO:0007669"/>
    <property type="project" value="UniProtKB-KW"/>
</dbReference>
<feature type="transmembrane region" description="Helical" evidence="5">
    <location>
        <begin position="111"/>
        <end position="129"/>
    </location>
</feature>
<feature type="transmembrane region" description="Helical" evidence="5">
    <location>
        <begin position="176"/>
        <end position="201"/>
    </location>
</feature>
<accession>A0A849SPT8</accession>
<feature type="transmembrane region" description="Helical" evidence="5">
    <location>
        <begin position="449"/>
        <end position="468"/>
    </location>
</feature>
<feature type="transmembrane region" description="Helical" evidence="5">
    <location>
        <begin position="258"/>
        <end position="285"/>
    </location>
</feature>
<dbReference type="PANTHER" id="PTHR37422">
    <property type="entry name" value="TEICHURONIC ACID BIOSYNTHESIS PROTEIN TUAE"/>
    <property type="match status" value="1"/>
</dbReference>
<keyword evidence="4 5" id="KW-0472">Membrane</keyword>
<feature type="transmembrane region" description="Helical" evidence="5">
    <location>
        <begin position="43"/>
        <end position="71"/>
    </location>
</feature>
<reference evidence="7 8" key="1">
    <citation type="submission" date="2020-04" db="EMBL/GenBank/DDBJ databases">
        <title>Metagenomic profiling of ammonia- and methane-oxidizing microorganisms in a Dutch drinking water treatment plant.</title>
        <authorList>
            <person name="Poghosyan L."/>
            <person name="Leucker S."/>
        </authorList>
    </citation>
    <scope>NUCLEOTIDE SEQUENCE [LARGE SCALE GENOMIC DNA]</scope>
    <source>
        <strain evidence="7">S-RSF-IL-03</strain>
    </source>
</reference>
<dbReference type="GO" id="GO:0016020">
    <property type="term" value="C:membrane"/>
    <property type="evidence" value="ECO:0007669"/>
    <property type="project" value="UniProtKB-SubCell"/>
</dbReference>
<evidence type="ECO:0000256" key="2">
    <source>
        <dbReference type="ARBA" id="ARBA00022692"/>
    </source>
</evidence>
<sequence>MSTHPRSPRVRPDWLSPVLGVLVVIAAGVIIGLQYVSPDKRMLAVIGAGIVLGIAWRLDLVSAIGLLVLALPYPREVVFGSTNLAMVMLLLIIWLLRVNTGSGAPPRRSRLDVPIIGLVIAYIISFYSITRAEHIGPALSNTYTLLACVAIYYLIVNNVRTSNDLARIHRFQIASILSICLLGLYEIVNPGGVVIPGWIYFRNVAPGATLMHNIRIGGPFFDFEQFSDWSALTLLFVGFLIVRSTSTTRRLLATGLGLLVAFMLFATVTRGAIIALMLGVVYLAWLSRTRLNFISVVSGAALILAIILGMNYFVSNYTHSGDMLGRLLDPQTFEVRDGLPEGRAVIWEQAFERMMQHPIIGHGPFYALQRGTTFWYWPHNLYLYLGNLVGIVGLTFFVMILVMLFRALRPVPGDLSRMSHAQAYLLFARVQLVVFAIDQTKIEYLRNPMYPYLVWAMFGLMVAASQIAEEERRGAVPA</sequence>
<gene>
    <name evidence="7" type="ORF">HOP12_07320</name>
</gene>
<comment type="subcellular location">
    <subcellularLocation>
        <location evidence="1">Membrane</location>
        <topology evidence="1">Multi-pass membrane protein</topology>
    </subcellularLocation>
</comment>
<organism evidence="7 8">
    <name type="scientific">Eiseniibacteriota bacterium</name>
    <dbReference type="NCBI Taxonomy" id="2212470"/>
    <lineage>
        <taxon>Bacteria</taxon>
        <taxon>Candidatus Eiseniibacteriota</taxon>
    </lineage>
</organism>
<keyword evidence="7" id="KW-0436">Ligase</keyword>
<evidence type="ECO:0000256" key="5">
    <source>
        <dbReference type="SAM" id="Phobius"/>
    </source>
</evidence>
<feature type="domain" description="O-antigen ligase-related" evidence="6">
    <location>
        <begin position="258"/>
        <end position="398"/>
    </location>
</feature>
<feature type="transmembrane region" description="Helical" evidence="5">
    <location>
        <begin position="14"/>
        <end position="36"/>
    </location>
</feature>
<evidence type="ECO:0000259" key="6">
    <source>
        <dbReference type="Pfam" id="PF04932"/>
    </source>
</evidence>
<keyword evidence="3 5" id="KW-1133">Transmembrane helix</keyword>
<dbReference type="InterPro" id="IPR007016">
    <property type="entry name" value="O-antigen_ligase-rel_domated"/>
</dbReference>
<evidence type="ECO:0000256" key="3">
    <source>
        <dbReference type="ARBA" id="ARBA00022989"/>
    </source>
</evidence>
<dbReference type="InterPro" id="IPR051533">
    <property type="entry name" value="WaaL-like"/>
</dbReference>
<keyword evidence="2 5" id="KW-0812">Transmembrane</keyword>
<feature type="transmembrane region" description="Helical" evidence="5">
    <location>
        <begin position="381"/>
        <end position="408"/>
    </location>
</feature>
<feature type="transmembrane region" description="Helical" evidence="5">
    <location>
        <begin position="135"/>
        <end position="155"/>
    </location>
</feature>
<evidence type="ECO:0000256" key="1">
    <source>
        <dbReference type="ARBA" id="ARBA00004141"/>
    </source>
</evidence>
<dbReference type="Pfam" id="PF04932">
    <property type="entry name" value="Wzy_C"/>
    <property type="match status" value="1"/>
</dbReference>
<dbReference type="Proteomes" id="UP000580839">
    <property type="component" value="Unassembled WGS sequence"/>
</dbReference>